<accession>A0ABX0U4M6</accession>
<proteinExistence type="predicted"/>
<feature type="domain" description="Beta-lactamase-related" evidence="1">
    <location>
        <begin position="20"/>
        <end position="306"/>
    </location>
</feature>
<evidence type="ECO:0000259" key="1">
    <source>
        <dbReference type="Pfam" id="PF00144"/>
    </source>
</evidence>
<dbReference type="Proteomes" id="UP000788153">
    <property type="component" value="Unassembled WGS sequence"/>
</dbReference>
<dbReference type="SUPFAM" id="SSF56601">
    <property type="entry name" value="beta-lactamase/transpeptidase-like"/>
    <property type="match status" value="1"/>
</dbReference>
<keyword evidence="3" id="KW-1185">Reference proteome</keyword>
<gene>
    <name evidence="2" type="ORF">FHT01_001794</name>
</gene>
<dbReference type="PANTHER" id="PTHR43283:SF3">
    <property type="entry name" value="BETA-LACTAMASE FAMILY PROTEIN (AFU_ORTHOLOGUE AFUA_5G07500)"/>
    <property type="match status" value="1"/>
</dbReference>
<dbReference type="RefSeq" id="WP_140046639.1">
    <property type="nucleotide sequence ID" value="NZ_BAAAEV010000001.1"/>
</dbReference>
<dbReference type="EMBL" id="JAASQP010000001">
    <property type="protein sequence ID" value="NIJ24252.1"/>
    <property type="molecule type" value="Genomic_DNA"/>
</dbReference>
<protein>
    <submittedName>
        <fullName evidence="2">CubicO group peptidase (Beta-lactamase class C family)</fullName>
    </submittedName>
</protein>
<dbReference type="InterPro" id="IPR050789">
    <property type="entry name" value="Diverse_Enzym_Activities"/>
</dbReference>
<dbReference type="InterPro" id="IPR012338">
    <property type="entry name" value="Beta-lactam/transpept-like"/>
</dbReference>
<reference evidence="2 3" key="1">
    <citation type="submission" date="2020-03" db="EMBL/GenBank/DDBJ databases">
        <title>Genomic Encyclopedia of Type Strains, Phase IV (KMG-IV): sequencing the most valuable type-strain genomes for metagenomic binning, comparative biology and taxonomic classification.</title>
        <authorList>
            <person name="Goeker M."/>
        </authorList>
    </citation>
    <scope>NUCLEOTIDE SEQUENCE [LARGE SCALE GENOMIC DNA]</scope>
    <source>
        <strain evidence="2 3">DSM 22753</strain>
    </source>
</reference>
<sequence length="318" mass="34072">MALLLGSVIACAHLPPAPERAIPSMLAREGIGGAVLAIGPIGGPVRLVAWGEAAPGQPMRVGDRFRLASLAKPLTAATALALVRLGKLRLDRPLPETANGATLRQLLSHSGGWDRALTFDPIGDPVSAQRIGLADPDDCRVIANRMPANDFRPGERYAYSNIGYCRIGQAIERAARLDYAEAVARLILRPRRSGLAYLGLPSVTHPSRFSPNAWRALGPAGGWTGSALDYWRFAAGPVDPLVRFRPPFAVAGQSHYGLGWRIRPDGTLTHFGAIPGIFALVVRTPTHAAVLLTNGRPFDDEATSEALIRSLTRAMRRP</sequence>
<organism evidence="2 3">
    <name type="scientific">Sphingomonas japonica</name>
    <dbReference type="NCBI Taxonomy" id="511662"/>
    <lineage>
        <taxon>Bacteria</taxon>
        <taxon>Pseudomonadati</taxon>
        <taxon>Pseudomonadota</taxon>
        <taxon>Alphaproteobacteria</taxon>
        <taxon>Sphingomonadales</taxon>
        <taxon>Sphingomonadaceae</taxon>
        <taxon>Sphingomonas</taxon>
    </lineage>
</organism>
<dbReference type="InterPro" id="IPR001466">
    <property type="entry name" value="Beta-lactam-related"/>
</dbReference>
<evidence type="ECO:0000313" key="2">
    <source>
        <dbReference type="EMBL" id="NIJ24252.1"/>
    </source>
</evidence>
<dbReference type="PANTHER" id="PTHR43283">
    <property type="entry name" value="BETA-LACTAMASE-RELATED"/>
    <property type="match status" value="1"/>
</dbReference>
<name>A0ABX0U4M6_9SPHN</name>
<evidence type="ECO:0000313" key="3">
    <source>
        <dbReference type="Proteomes" id="UP000788153"/>
    </source>
</evidence>
<comment type="caution">
    <text evidence="2">The sequence shown here is derived from an EMBL/GenBank/DDBJ whole genome shotgun (WGS) entry which is preliminary data.</text>
</comment>
<dbReference type="Pfam" id="PF00144">
    <property type="entry name" value="Beta-lactamase"/>
    <property type="match status" value="1"/>
</dbReference>
<dbReference type="Gene3D" id="3.40.710.10">
    <property type="entry name" value="DD-peptidase/beta-lactamase superfamily"/>
    <property type="match status" value="1"/>
</dbReference>